<dbReference type="InterPro" id="IPR003855">
    <property type="entry name" value="K+_transporter"/>
</dbReference>
<evidence type="ECO:0000256" key="10">
    <source>
        <dbReference type="SAM" id="Phobius"/>
    </source>
</evidence>
<evidence type="ECO:0000256" key="8">
    <source>
        <dbReference type="ARBA" id="ARBA00023136"/>
    </source>
</evidence>
<dbReference type="InterPro" id="IPR053951">
    <property type="entry name" value="K_trans_N"/>
</dbReference>
<accession>A0A4P9W3C5</accession>
<feature type="transmembrane region" description="Helical" evidence="10">
    <location>
        <begin position="103"/>
        <end position="126"/>
    </location>
</feature>
<protein>
    <submittedName>
        <fullName evidence="13">Potassium transporter-domain-containing protein</fullName>
    </submittedName>
</protein>
<dbReference type="AlphaFoldDB" id="A0A4P9W3C5"/>
<evidence type="ECO:0000256" key="6">
    <source>
        <dbReference type="ARBA" id="ARBA00022989"/>
    </source>
</evidence>
<dbReference type="Pfam" id="PF22776">
    <property type="entry name" value="K_trans_C"/>
    <property type="match status" value="1"/>
</dbReference>
<evidence type="ECO:0000313" key="13">
    <source>
        <dbReference type="EMBL" id="RKO85150.1"/>
    </source>
</evidence>
<feature type="transmembrane region" description="Helical" evidence="10">
    <location>
        <begin position="161"/>
        <end position="180"/>
    </location>
</feature>
<evidence type="ECO:0000313" key="14">
    <source>
        <dbReference type="Proteomes" id="UP000269721"/>
    </source>
</evidence>
<name>A0A4P9W3C5_9FUNG</name>
<evidence type="ECO:0000256" key="9">
    <source>
        <dbReference type="SAM" id="MobiDB-lite"/>
    </source>
</evidence>
<reference evidence="14" key="1">
    <citation type="journal article" date="2018" name="Nat. Microbiol.">
        <title>Leveraging single-cell genomics to expand the fungal tree of life.</title>
        <authorList>
            <person name="Ahrendt S.R."/>
            <person name="Quandt C.A."/>
            <person name="Ciobanu D."/>
            <person name="Clum A."/>
            <person name="Salamov A."/>
            <person name="Andreopoulos B."/>
            <person name="Cheng J.F."/>
            <person name="Woyke T."/>
            <person name="Pelin A."/>
            <person name="Henrissat B."/>
            <person name="Reynolds N.K."/>
            <person name="Benny G.L."/>
            <person name="Smith M.E."/>
            <person name="James T.Y."/>
            <person name="Grigoriev I.V."/>
        </authorList>
    </citation>
    <scope>NUCLEOTIDE SEQUENCE [LARGE SCALE GENOMIC DNA]</scope>
</reference>
<dbReference type="GO" id="GO:0016020">
    <property type="term" value="C:membrane"/>
    <property type="evidence" value="ECO:0007669"/>
    <property type="project" value="UniProtKB-SubCell"/>
</dbReference>
<evidence type="ECO:0000256" key="1">
    <source>
        <dbReference type="ARBA" id="ARBA00004141"/>
    </source>
</evidence>
<dbReference type="InterPro" id="IPR053952">
    <property type="entry name" value="K_trans_C"/>
</dbReference>
<keyword evidence="2" id="KW-0813">Transport</keyword>
<evidence type="ECO:0000256" key="5">
    <source>
        <dbReference type="ARBA" id="ARBA00022958"/>
    </source>
</evidence>
<gene>
    <name evidence="13" type="ORF">BDK51DRAFT_31690</name>
</gene>
<dbReference type="OrthoDB" id="504708at2759"/>
<feature type="domain" description="K+ potassium transporter C-terminal" evidence="12">
    <location>
        <begin position="237"/>
        <end position="388"/>
    </location>
</feature>
<feature type="domain" description="K+ potassium transporter integral membrane" evidence="11">
    <location>
        <begin position="1"/>
        <end position="225"/>
    </location>
</feature>
<keyword evidence="4 10" id="KW-0812">Transmembrane</keyword>
<feature type="transmembrane region" description="Helical" evidence="10">
    <location>
        <begin position="57"/>
        <end position="82"/>
    </location>
</feature>
<feature type="transmembrane region" description="Helical" evidence="10">
    <location>
        <begin position="132"/>
        <end position="149"/>
    </location>
</feature>
<feature type="non-terminal residue" evidence="13">
    <location>
        <position position="574"/>
    </location>
</feature>
<evidence type="ECO:0000256" key="4">
    <source>
        <dbReference type="ARBA" id="ARBA00022692"/>
    </source>
</evidence>
<keyword evidence="6 10" id="KW-1133">Transmembrane helix</keyword>
<feature type="region of interest" description="Disordered" evidence="9">
    <location>
        <begin position="526"/>
        <end position="555"/>
    </location>
</feature>
<feature type="transmembrane region" description="Helical" evidence="10">
    <location>
        <begin position="12"/>
        <end position="37"/>
    </location>
</feature>
<evidence type="ECO:0000256" key="2">
    <source>
        <dbReference type="ARBA" id="ARBA00022448"/>
    </source>
</evidence>
<dbReference type="EMBL" id="KZ999366">
    <property type="protein sequence ID" value="RKO85150.1"/>
    <property type="molecule type" value="Genomic_DNA"/>
</dbReference>
<evidence type="ECO:0000256" key="7">
    <source>
        <dbReference type="ARBA" id="ARBA00023065"/>
    </source>
</evidence>
<evidence type="ECO:0000259" key="11">
    <source>
        <dbReference type="Pfam" id="PF02705"/>
    </source>
</evidence>
<keyword evidence="5" id="KW-0630">Potassium</keyword>
<keyword evidence="3" id="KW-0633">Potassium transport</keyword>
<dbReference type="PANTHER" id="PTHR30540">
    <property type="entry name" value="OSMOTIC STRESS POTASSIUM TRANSPORTER"/>
    <property type="match status" value="1"/>
</dbReference>
<proteinExistence type="predicted"/>
<dbReference type="GO" id="GO:0015079">
    <property type="term" value="F:potassium ion transmembrane transporter activity"/>
    <property type="evidence" value="ECO:0007669"/>
    <property type="project" value="InterPro"/>
</dbReference>
<dbReference type="PANTHER" id="PTHR30540:SF83">
    <property type="entry name" value="K+ POTASSIUM TRANSPORTER"/>
    <property type="match status" value="1"/>
</dbReference>
<keyword evidence="14" id="KW-1185">Reference proteome</keyword>
<evidence type="ECO:0000259" key="12">
    <source>
        <dbReference type="Pfam" id="PF22776"/>
    </source>
</evidence>
<dbReference type="Proteomes" id="UP000269721">
    <property type="component" value="Unassembled WGS sequence"/>
</dbReference>
<keyword evidence="7" id="KW-0406">Ion transport</keyword>
<evidence type="ECO:0000256" key="3">
    <source>
        <dbReference type="ARBA" id="ARBA00022538"/>
    </source>
</evidence>
<organism evidence="13 14">
    <name type="scientific">Blyttiomyces helicus</name>
    <dbReference type="NCBI Taxonomy" id="388810"/>
    <lineage>
        <taxon>Eukaryota</taxon>
        <taxon>Fungi</taxon>
        <taxon>Fungi incertae sedis</taxon>
        <taxon>Chytridiomycota</taxon>
        <taxon>Chytridiomycota incertae sedis</taxon>
        <taxon>Chytridiomycetes</taxon>
        <taxon>Chytridiomycetes incertae sedis</taxon>
        <taxon>Blyttiomyces</taxon>
    </lineage>
</organism>
<keyword evidence="8 10" id="KW-0472">Membrane</keyword>
<feature type="compositionally biased region" description="Low complexity" evidence="9">
    <location>
        <begin position="526"/>
        <end position="540"/>
    </location>
</feature>
<sequence length="574" mass="63184">MYADLGHFTTIPIRFSFIGFVFPSLILNYMGQAAYILQHPEGFVNPFFFSVPTSVKWPVLVLATIAAIIASQATISGCFTLIDQAISLNVFPNVLSIHTSKSGSAVYIPFFNYLLLVGSTTLVLVFQQSESLANIYGSMTLTSTFYILVMKYNYKLPRWKIGLFIAVFVTLDLCLLASSIQKVSTGGWVSLLLALFLFILMYTWYTTTSEVNDSLRDNLLSLTELRQSVKSITRTTGTIVFVGNADEDVPNVLAISAKMLSSLPMNIVCMSAISSTAPFIADEERTVFRTIDAVAGIYRLVISYGYAERSIDAVTAMERAKKRGLRIKPEERVVFVVGHEIIASGPDSRWWERLRRTIFDTVSRNSLGKVEYFNLPPAQTLELRRTSEIRCTGRKGARTWKMNNAIRRKITSPTPAKACPFSDFWLVFVVPICSREDKMPDDGGGDDDQKKAPGAKLFHSTSITSILQTQAPTRTWPNNFNIHRPQHQDAAASPNSSVLNIEICFPTVLMISSPVGSLNDFRDRSIASSSSSASSGPAASTIVAPGTSASSSRGAHTLMNVTQMLRRAGGGIMQ</sequence>
<comment type="subcellular location">
    <subcellularLocation>
        <location evidence="1">Membrane</location>
        <topology evidence="1">Multi-pass membrane protein</topology>
    </subcellularLocation>
</comment>
<dbReference type="Pfam" id="PF02705">
    <property type="entry name" value="K_trans"/>
    <property type="match status" value="1"/>
</dbReference>
<feature type="transmembrane region" description="Helical" evidence="10">
    <location>
        <begin position="186"/>
        <end position="205"/>
    </location>
</feature>